<comment type="similarity">
    <text evidence="1">Belongs to the ABC transporter superfamily.</text>
</comment>
<dbReference type="CDD" id="cd03264">
    <property type="entry name" value="ABC_drug_resistance_like"/>
    <property type="match status" value="1"/>
</dbReference>
<dbReference type="GO" id="GO:0016887">
    <property type="term" value="F:ATP hydrolysis activity"/>
    <property type="evidence" value="ECO:0007669"/>
    <property type="project" value="InterPro"/>
</dbReference>
<dbReference type="Pfam" id="PF00005">
    <property type="entry name" value="ABC_tran"/>
    <property type="match status" value="1"/>
</dbReference>
<dbReference type="Proteomes" id="UP000001494">
    <property type="component" value="Plasmid pZMOB03"/>
</dbReference>
<dbReference type="InterPro" id="IPR003439">
    <property type="entry name" value="ABC_transporter-like_ATP-bd"/>
</dbReference>
<evidence type="ECO:0000256" key="3">
    <source>
        <dbReference type="ARBA" id="ARBA00022741"/>
    </source>
</evidence>
<geneLocation type="plasmid" evidence="6 7">
    <name>pZMOB03</name>
</geneLocation>
<organism evidence="6 7">
    <name type="scientific">Zymomonas mobilis subsp. mobilis (strain ATCC 10988 / DSM 424 / LMG 404 / NCIMB 8938 / NRRL B-806 / ZM1)</name>
    <dbReference type="NCBI Taxonomy" id="555217"/>
    <lineage>
        <taxon>Bacteria</taxon>
        <taxon>Pseudomonadati</taxon>
        <taxon>Pseudomonadota</taxon>
        <taxon>Alphaproteobacteria</taxon>
        <taxon>Sphingomonadales</taxon>
        <taxon>Zymomonadaceae</taxon>
        <taxon>Zymomonas</taxon>
    </lineage>
</organism>
<protein>
    <submittedName>
        <fullName evidence="6">ABC transporter related protein</fullName>
    </submittedName>
</protein>
<sequence>MPQLEKDKSMLRLSGVSKIYPGKNPVHALNNVSLNVPSGIFGLLGPNGAGKSTLMSIIATLQRPDRGSIHLGEIDALASPREMRAKLGYLPQDFGTYPGASAEELLHYFARLKGISNAVEREHQIGTLLEMVNLDAAKNRPVSDYSGGMRQRFGVAQALLGHPKLLIVDEPTAGLDPAERNRFNQILANIGENTAIILSTHIIEDVSNLCRRIAVINQGRIMAEGDPEKLTASLSGQLWQALVDRERADQISKSGQLVFRRIHRGLHLVVIQSETQPAEGFTPKTPDLEDAYFLAVLQKNDRRN</sequence>
<dbReference type="HOGENOM" id="CLU_000604_1_2_5"/>
<dbReference type="GO" id="GO:0005524">
    <property type="term" value="F:ATP binding"/>
    <property type="evidence" value="ECO:0007669"/>
    <property type="project" value="UniProtKB-KW"/>
</dbReference>
<dbReference type="Gene3D" id="3.40.50.300">
    <property type="entry name" value="P-loop containing nucleotide triphosphate hydrolases"/>
    <property type="match status" value="1"/>
</dbReference>
<evidence type="ECO:0000313" key="6">
    <source>
        <dbReference type="EMBL" id="AEH63625.1"/>
    </source>
</evidence>
<keyword evidence="2" id="KW-0813">Transport</keyword>
<evidence type="ECO:0000256" key="2">
    <source>
        <dbReference type="ARBA" id="ARBA00022448"/>
    </source>
</evidence>
<proteinExistence type="inferred from homology"/>
<dbReference type="PROSITE" id="PS00211">
    <property type="entry name" value="ABC_TRANSPORTER_1"/>
    <property type="match status" value="1"/>
</dbReference>
<keyword evidence="4" id="KW-0067">ATP-binding</keyword>
<dbReference type="EMBL" id="CP002853">
    <property type="protein sequence ID" value="AEH63625.1"/>
    <property type="molecule type" value="Genomic_DNA"/>
</dbReference>
<dbReference type="SMART" id="SM00382">
    <property type="entry name" value="AAA"/>
    <property type="match status" value="1"/>
</dbReference>
<keyword evidence="3" id="KW-0547">Nucleotide-binding</keyword>
<dbReference type="OrthoDB" id="7465047at2"/>
<dbReference type="InterPro" id="IPR003593">
    <property type="entry name" value="AAA+_ATPase"/>
</dbReference>
<keyword evidence="6" id="KW-0614">Plasmid</keyword>
<gene>
    <name evidence="6" type="ordered locus">Zmob_1835</name>
</gene>
<dbReference type="AlphaFoldDB" id="A0A0H3G4S4"/>
<feature type="domain" description="ABC transporter" evidence="5">
    <location>
        <begin position="11"/>
        <end position="243"/>
    </location>
</feature>
<evidence type="ECO:0000256" key="4">
    <source>
        <dbReference type="ARBA" id="ARBA00022840"/>
    </source>
</evidence>
<name>A0A0H3G4S4_ZYMMA</name>
<dbReference type="KEGG" id="zmm:Zmob_1835"/>
<evidence type="ECO:0000313" key="7">
    <source>
        <dbReference type="Proteomes" id="UP000001494"/>
    </source>
</evidence>
<evidence type="ECO:0000256" key="1">
    <source>
        <dbReference type="ARBA" id="ARBA00005417"/>
    </source>
</evidence>
<evidence type="ECO:0000259" key="5">
    <source>
        <dbReference type="PROSITE" id="PS50893"/>
    </source>
</evidence>
<dbReference type="eggNOG" id="COG1131">
    <property type="taxonomic scope" value="Bacteria"/>
</dbReference>
<dbReference type="InterPro" id="IPR017871">
    <property type="entry name" value="ABC_transporter-like_CS"/>
</dbReference>
<reference evidence="6 7" key="1">
    <citation type="journal article" date="2011" name="J. Bacteriol.">
        <title>Genome sequence of the ethanol-producing Zymomonas mobilis subsp. mobilis lectotype strain ATCC 10988.</title>
        <authorList>
            <person name="Pappas K.M."/>
            <person name="Kouvelis V.N."/>
            <person name="Saunders E."/>
            <person name="Brettin T.S."/>
            <person name="Bruce D."/>
            <person name="Detter C."/>
            <person name="Balakireva M."/>
            <person name="Han C.S."/>
            <person name="Savvakis G."/>
            <person name="Kyrpides N.C."/>
            <person name="Typas M.A."/>
        </authorList>
    </citation>
    <scope>NUCLEOTIDE SEQUENCE [LARGE SCALE GENOMIC DNA]</scope>
    <source>
        <strain evidence="7">ATCC 10988 / DSM 424 / CCUG 17860 / LMG 404 / NCIMB 8938 / NRRL B-806 / ZM1</strain>
        <plasmid evidence="6">pZMOB03</plasmid>
    </source>
</reference>
<dbReference type="PANTHER" id="PTHR43335:SF2">
    <property type="entry name" value="ABC TRANSPORTER, ATP-BINDING PROTEIN"/>
    <property type="match status" value="1"/>
</dbReference>
<dbReference type="SUPFAM" id="SSF52540">
    <property type="entry name" value="P-loop containing nucleoside triphosphate hydrolases"/>
    <property type="match status" value="1"/>
</dbReference>
<dbReference type="PANTHER" id="PTHR43335">
    <property type="entry name" value="ABC TRANSPORTER, ATP-BINDING PROTEIN"/>
    <property type="match status" value="1"/>
</dbReference>
<accession>A0A0H3G4S4</accession>
<dbReference type="InterPro" id="IPR027417">
    <property type="entry name" value="P-loop_NTPase"/>
</dbReference>
<dbReference type="PROSITE" id="PS50893">
    <property type="entry name" value="ABC_TRANSPORTER_2"/>
    <property type="match status" value="1"/>
</dbReference>